<organism evidence="1 2">
    <name type="scientific">Acetobacter aceti</name>
    <dbReference type="NCBI Taxonomy" id="435"/>
    <lineage>
        <taxon>Bacteria</taxon>
        <taxon>Pseudomonadati</taxon>
        <taxon>Pseudomonadota</taxon>
        <taxon>Alphaproteobacteria</taxon>
        <taxon>Acetobacterales</taxon>
        <taxon>Acetobacteraceae</taxon>
        <taxon>Acetobacter</taxon>
        <taxon>Acetobacter subgen. Acetobacter</taxon>
    </lineage>
</organism>
<proteinExistence type="predicted"/>
<accession>A0A6S6PIG3</accession>
<evidence type="ECO:0000313" key="1">
    <source>
        <dbReference type="EMBL" id="BCI66750.1"/>
    </source>
</evidence>
<sequence length="64" mass="6771">MLKLLVSEERALVLVSVAVVEEAAVLAAALTEAADWDALTADERSEVEVDEVATVVVISGSFRL</sequence>
<dbReference type="EMBL" id="AP023326">
    <property type="protein sequence ID" value="BCI66750.1"/>
    <property type="molecule type" value="Genomic_DNA"/>
</dbReference>
<reference evidence="1 2" key="1">
    <citation type="submission" date="2020-07" db="EMBL/GenBank/DDBJ databases">
        <title>Complete Genome Sequence of an acetic acid bacterium, Acetobacter aceti JCM20276.</title>
        <authorList>
            <person name="Hirose Y."/>
            <person name="Mihara H."/>
        </authorList>
    </citation>
    <scope>NUCLEOTIDE SEQUENCE [LARGE SCALE GENOMIC DNA]</scope>
    <source>
        <strain evidence="1 2">JCM20276</strain>
    </source>
</reference>
<dbReference type="Proteomes" id="UP000515220">
    <property type="component" value="Chromosome"/>
</dbReference>
<gene>
    <name evidence="1" type="ORF">AAJCM20276_13740</name>
</gene>
<protein>
    <submittedName>
        <fullName evidence="1">Uncharacterized protein</fullName>
    </submittedName>
</protein>
<name>A0A6S6PIG3_ACEAC</name>
<evidence type="ECO:0000313" key="2">
    <source>
        <dbReference type="Proteomes" id="UP000515220"/>
    </source>
</evidence>
<dbReference type="AlphaFoldDB" id="A0A6S6PIG3"/>